<dbReference type="RefSeq" id="WP_265984545.1">
    <property type="nucleotide sequence ID" value="NZ_JAPHAV010000003.1"/>
</dbReference>
<organism evidence="1 2">
    <name type="scientific">Ochrobactrum chromiisoli</name>
    <dbReference type="NCBI Taxonomy" id="2993941"/>
    <lineage>
        <taxon>Bacteria</taxon>
        <taxon>Pseudomonadati</taxon>
        <taxon>Pseudomonadota</taxon>
        <taxon>Alphaproteobacteria</taxon>
        <taxon>Hyphomicrobiales</taxon>
        <taxon>Brucellaceae</taxon>
        <taxon>Brucella/Ochrobactrum group</taxon>
        <taxon>Ochrobactrum</taxon>
    </lineage>
</organism>
<gene>
    <name evidence="1" type="ORF">OPR82_09485</name>
</gene>
<protein>
    <recommendedName>
        <fullName evidence="3">Rap1a immunity protein domain-containing protein</fullName>
    </recommendedName>
</protein>
<evidence type="ECO:0000313" key="2">
    <source>
        <dbReference type="Proteomes" id="UP001301216"/>
    </source>
</evidence>
<keyword evidence="2" id="KW-1185">Reference proteome</keyword>
<accession>A0ABT3QN11</accession>
<comment type="caution">
    <text evidence="1">The sequence shown here is derived from an EMBL/GenBank/DDBJ whole genome shotgun (WGS) entry which is preliminary data.</text>
</comment>
<reference evidence="1 2" key="1">
    <citation type="submission" date="2022-11" db="EMBL/GenBank/DDBJ databases">
        <title>Brucella sp. YY2X, whole genome shotgun sequencing project.</title>
        <authorList>
            <person name="Yang Y."/>
        </authorList>
    </citation>
    <scope>NUCLEOTIDE SEQUENCE [LARGE SCALE GENOMIC DNA]</scope>
    <source>
        <strain evidence="1 2">YY2X</strain>
    </source>
</reference>
<name>A0ABT3QN11_9HYPH</name>
<dbReference type="Proteomes" id="UP001301216">
    <property type="component" value="Unassembled WGS sequence"/>
</dbReference>
<proteinExistence type="predicted"/>
<evidence type="ECO:0008006" key="3">
    <source>
        <dbReference type="Google" id="ProtNLM"/>
    </source>
</evidence>
<dbReference type="EMBL" id="JAPHAV010000003">
    <property type="protein sequence ID" value="MCX2697009.1"/>
    <property type="molecule type" value="Genomic_DNA"/>
</dbReference>
<sequence>MRRSLKYTLVGLVIVALLGAAPFALEPVVQKIGENSIRQLARDGNFCTTDKCDEGINYAIGFLETNYGLSPENVKWCMGVDVIAHYELPFGNGLKKLVTDQMYQRCGDPNQDEPMANGTAE</sequence>
<evidence type="ECO:0000313" key="1">
    <source>
        <dbReference type="EMBL" id="MCX2697009.1"/>
    </source>
</evidence>